<feature type="compositionally biased region" description="Low complexity" evidence="1">
    <location>
        <begin position="200"/>
        <end position="227"/>
    </location>
</feature>
<feature type="region of interest" description="Disordered" evidence="1">
    <location>
        <begin position="245"/>
        <end position="299"/>
    </location>
</feature>
<gene>
    <name evidence="2" type="ORF">AK812_SmicGene38710</name>
</gene>
<dbReference type="PANTHER" id="PTHR45982">
    <property type="entry name" value="REGULATOR OF CHROMOSOME CONDENSATION"/>
    <property type="match status" value="1"/>
</dbReference>
<dbReference type="SUPFAM" id="SSF50985">
    <property type="entry name" value="RCC1/BLIP-II"/>
    <property type="match status" value="2"/>
</dbReference>
<feature type="compositionally biased region" description="Basic residues" evidence="1">
    <location>
        <begin position="1203"/>
        <end position="1212"/>
    </location>
</feature>
<keyword evidence="3" id="KW-1185">Reference proteome</keyword>
<dbReference type="InterPro" id="IPR009091">
    <property type="entry name" value="RCC1/BLIP-II"/>
</dbReference>
<protein>
    <submittedName>
        <fullName evidence="2">Uncharacterized protein</fullName>
    </submittedName>
</protein>
<dbReference type="SUPFAM" id="SSF51197">
    <property type="entry name" value="Clavaminate synthase-like"/>
    <property type="match status" value="1"/>
</dbReference>
<proteinExistence type="predicted"/>
<dbReference type="PANTHER" id="PTHR45982:SF1">
    <property type="entry name" value="REGULATOR OF CHROMOSOME CONDENSATION"/>
    <property type="match status" value="1"/>
</dbReference>
<comment type="caution">
    <text evidence="2">The sequence shown here is derived from an EMBL/GenBank/DDBJ whole genome shotgun (WGS) entry which is preliminary data.</text>
</comment>
<evidence type="ECO:0000313" key="3">
    <source>
        <dbReference type="Proteomes" id="UP000186817"/>
    </source>
</evidence>
<organism evidence="2 3">
    <name type="scientific">Symbiodinium microadriaticum</name>
    <name type="common">Dinoflagellate</name>
    <name type="synonym">Zooxanthella microadriatica</name>
    <dbReference type="NCBI Taxonomy" id="2951"/>
    <lineage>
        <taxon>Eukaryota</taxon>
        <taxon>Sar</taxon>
        <taxon>Alveolata</taxon>
        <taxon>Dinophyceae</taxon>
        <taxon>Suessiales</taxon>
        <taxon>Symbiodiniaceae</taxon>
        <taxon>Symbiodinium</taxon>
    </lineage>
</organism>
<name>A0A1Q9CD24_SYMMI</name>
<evidence type="ECO:0000313" key="2">
    <source>
        <dbReference type="EMBL" id="OLP80825.1"/>
    </source>
</evidence>
<dbReference type="EMBL" id="LSRX01001341">
    <property type="protein sequence ID" value="OLP80825.1"/>
    <property type="molecule type" value="Genomic_DNA"/>
</dbReference>
<dbReference type="InterPro" id="IPR051553">
    <property type="entry name" value="Ran_GTPase-activating"/>
</dbReference>
<sequence>MSITSSSSLAWSLKSSKASEKDQGGGFHVLRRFDPCAGRPEVEGPFLLFLRLQGGSFPFTHFGSSAAAMAGDGGVDAKMTLAGACFAAWGSVTSLVSLLRLSCDADTDDDVLLLLLLRSFRDHGDLREGLEGTQGDQPPTGVRRWCDEKAAGWMVHHPHRQKTRWFNKNVWGSWHMAYRLAKLQREAWLSKGKAAAGKAAATASPAKPAAKSPAKAAAKSPGKPAAADNRGKGFTIHTRFISLQGDGEGAGELRPTKLSPAPACPRKKSDSAATMAKAAAAVDSSGGPGGGQPQPAQRPRFQWGKSALHVGEGPGPAAPSRFDGGLDVKLELKVPTVDSRPQPRILQIELRGELPEASTCVRVFAKRLAPGADAPVQRRGRQMLRIDAEPPVARAKAVPRAPSGLLGRAALSTKGRLRLLESGAEIEGEMSLSQVGLQTGDRLMLYTRPAAVAATQHAFAAIQGDGSVVTWGNPEFGGDCSEVQEKLRNVQCIQATDAAFAALLADGSVVAWGREKGGIDKGSAVECIQSTETAFAALHNDGSLDVWGVFKGAGALANFRGVLCAFADVSCVQSNGATFAALLRDGSVRTLGDFASGADISDVQTHLHGVRHLQSTGTAFAAILETGAVVAWGKAWCGGDCREVEEQLRAVEAIQSTGSAFAAILADGRVVTWGFSAEGGDSRSVSEQLRDVRSIQATRSAFAAIRGDGSVVSWGDLRCGGDSRAVAEKLRRVERIQSTDSAFAAVCQDGSVVTWGFPAAGGDSSEVQERLRGVEQIQATRFAFAALLSDASVVSWGSPRDGGDSSAVASQLRGVHQIQASSKAFAALRHDGSVVTWGSQRQVTWEMMRVVKQGYAVVRNVFSEAECLCQLLGAGWVLWEERLLFRRRLVERGIYADRPHHASWDGFTFGRPVSKLGKRSEWDHTDQVLIGGESTGCTWIQGVVALNALDPEVGAAFECWPGTQGKGFRRQRVPVGRGDVILWDSRLVHQAPDCRRTSVGRAAAYFSLGLREFTPEAVLKKRREAFQAGGVAVTLNHKAEGFEPFKKSRFTASVLAAHSTQPVRCSRSKSSSKPAFRSFSSVSGKMAVQAASLFNGRELRRMRRHIREAPVAVAELAAAVVVADLLPPAGEAAAAQAKAAMADEATSRHCLQALREPAFEPHRRSGQPREQQPSARKAPVEEDEAEQRLDAGPVLPRDEKPTRKAKKARKARVPAEEETEEVVREEVELPSAEDDGAGIGNDPLEDAIQQKKRQEEKAAEENEPPHRALAGLLRVSSPQEIGKQLDYVQRQIQEAPAWIERAEDLERRGAANPDGLNSSKQMRKNLQARIRERTYALDRYCSWRSKGGGRNSFPDHELHWVVAMFSRTSKKDQETAQAVKRSTWFNSDGSVRRGPLCHRGCANAATCNGGAGCSVYIDACKTFGEGSEKFCRHILERGPFLQQSKFSPLNDLLRQFPDGVPADYPLPELAGGRKCERLRAWAEVAKVPELQPDFIGPVDLPKPAWEESEEEGEASDSDKDQPLPGVKARRNARRHQEVQDLPAMPAHLREHRLKWQMDAWLDQQHGLHPWRPQE</sequence>
<feature type="compositionally biased region" description="Acidic residues" evidence="1">
    <location>
        <begin position="1506"/>
        <end position="1515"/>
    </location>
</feature>
<feature type="region of interest" description="Disordered" evidence="1">
    <location>
        <begin position="200"/>
        <end position="233"/>
    </location>
</feature>
<dbReference type="Gene3D" id="2.130.10.30">
    <property type="entry name" value="Regulator of chromosome condensation 1/beta-lactamase-inhibitor protein II"/>
    <property type="match status" value="2"/>
</dbReference>
<reference evidence="2 3" key="1">
    <citation type="submission" date="2016-02" db="EMBL/GenBank/DDBJ databases">
        <title>Genome analysis of coral dinoflagellate symbionts highlights evolutionary adaptations to a symbiotic lifestyle.</title>
        <authorList>
            <person name="Aranda M."/>
            <person name="Li Y."/>
            <person name="Liew Y.J."/>
            <person name="Baumgarten S."/>
            <person name="Simakov O."/>
            <person name="Wilson M."/>
            <person name="Piel J."/>
            <person name="Ashoor H."/>
            <person name="Bougouffa S."/>
            <person name="Bajic V.B."/>
            <person name="Ryu T."/>
            <person name="Ravasi T."/>
            <person name="Bayer T."/>
            <person name="Micklem G."/>
            <person name="Kim H."/>
            <person name="Bhak J."/>
            <person name="Lajeunesse T.C."/>
            <person name="Voolstra C.R."/>
        </authorList>
    </citation>
    <scope>NUCLEOTIDE SEQUENCE [LARGE SCALE GENOMIC DNA]</scope>
    <source>
        <strain evidence="2 3">CCMP2467</strain>
    </source>
</reference>
<accession>A0A1Q9CD24</accession>
<feature type="region of interest" description="Disordered" evidence="1">
    <location>
        <begin position="1156"/>
        <end position="1243"/>
    </location>
</feature>
<dbReference type="OrthoDB" id="428069at2759"/>
<feature type="compositionally biased region" description="Low complexity" evidence="1">
    <location>
        <begin position="271"/>
        <end position="285"/>
    </location>
</feature>
<evidence type="ECO:0000256" key="1">
    <source>
        <dbReference type="SAM" id="MobiDB-lite"/>
    </source>
</evidence>
<dbReference type="Proteomes" id="UP000186817">
    <property type="component" value="Unassembled WGS sequence"/>
</dbReference>
<feature type="region of interest" description="Disordered" evidence="1">
    <location>
        <begin position="1495"/>
        <end position="1545"/>
    </location>
</feature>